<sequence>MPVRAIHDHYQFAAMDLQQNYGDNLLIYVGWDEHTLFCSAQAMLVSPEQSFADFISQNLSAAFSQHPEFTQIDWDQVQYSLDGKSIQPHATQHLADLGVAHKSLIRFKTPGLRGYGCNV</sequence>
<proteinExistence type="predicted"/>
<dbReference type="Gene3D" id="3.10.20.560">
    <property type="entry name" value="Phenol hydroxylase"/>
    <property type="match status" value="1"/>
</dbReference>
<dbReference type="OrthoDB" id="5343663at2"/>
<dbReference type="Pfam" id="PF04663">
    <property type="entry name" value="Phenol_monoox"/>
    <property type="match status" value="1"/>
</dbReference>
<dbReference type="Proteomes" id="UP000093391">
    <property type="component" value="Chromosome"/>
</dbReference>
<dbReference type="AlphaFoldDB" id="A0A1B2M0X3"/>
<organism evidence="1 2">
    <name type="scientific">Acinetobacter larvae</name>
    <dbReference type="NCBI Taxonomy" id="1789224"/>
    <lineage>
        <taxon>Bacteria</taxon>
        <taxon>Pseudomonadati</taxon>
        <taxon>Pseudomonadota</taxon>
        <taxon>Gammaproteobacteria</taxon>
        <taxon>Moraxellales</taxon>
        <taxon>Moraxellaceae</taxon>
        <taxon>Acinetobacter</taxon>
    </lineage>
</organism>
<gene>
    <name evidence="1" type="ORF">BFG52_11015</name>
</gene>
<evidence type="ECO:0000313" key="2">
    <source>
        <dbReference type="Proteomes" id="UP000093391"/>
    </source>
</evidence>
<dbReference type="RefSeq" id="WP_067556025.1">
    <property type="nucleotide sequence ID" value="NZ_CP016895.1"/>
</dbReference>
<accession>A0A1B2M0X3</accession>
<reference evidence="1 2" key="1">
    <citation type="submission" date="2016-08" db="EMBL/GenBank/DDBJ databases">
        <authorList>
            <person name="Seilhamer J.J."/>
        </authorList>
    </citation>
    <scope>NUCLEOTIDE SEQUENCE [LARGE SCALE GENOMIC DNA]</scope>
    <source>
        <strain evidence="1 2">BRTC-1</strain>
    </source>
</reference>
<dbReference type="GO" id="GO:0018662">
    <property type="term" value="F:phenol 2-monooxygenase activity"/>
    <property type="evidence" value="ECO:0007669"/>
    <property type="project" value="InterPro"/>
</dbReference>
<dbReference type="STRING" id="1789224.BFG52_11015"/>
<protein>
    <submittedName>
        <fullName evidence="1">Phenol hydroxylase</fullName>
    </submittedName>
</protein>
<keyword evidence="2" id="KW-1185">Reference proteome</keyword>
<dbReference type="InterPro" id="IPR006756">
    <property type="entry name" value="Phenol_hydroxylase"/>
</dbReference>
<evidence type="ECO:0000313" key="1">
    <source>
        <dbReference type="EMBL" id="AOA58828.1"/>
    </source>
</evidence>
<name>A0A1B2M0X3_9GAMM</name>
<dbReference type="EMBL" id="CP016895">
    <property type="protein sequence ID" value="AOA58828.1"/>
    <property type="molecule type" value="Genomic_DNA"/>
</dbReference>
<dbReference type="InterPro" id="IPR043010">
    <property type="entry name" value="Phenol_hydroxylase_sf"/>
</dbReference>
<dbReference type="KEGG" id="ala:BFG52_11015"/>